<feature type="compositionally biased region" description="Gly residues" evidence="4">
    <location>
        <begin position="1"/>
        <end position="10"/>
    </location>
</feature>
<evidence type="ECO:0000256" key="1">
    <source>
        <dbReference type="ARBA" id="ARBA00004604"/>
    </source>
</evidence>
<evidence type="ECO:0000256" key="3">
    <source>
        <dbReference type="ARBA" id="ARBA00023242"/>
    </source>
</evidence>
<feature type="compositionally biased region" description="Basic residues" evidence="4">
    <location>
        <begin position="11"/>
        <end position="22"/>
    </location>
</feature>
<dbReference type="EMBL" id="JAMWBK010000004">
    <property type="protein sequence ID" value="KAJ8905736.1"/>
    <property type="molecule type" value="Genomic_DNA"/>
</dbReference>
<evidence type="ECO:0000256" key="2">
    <source>
        <dbReference type="ARBA" id="ARBA00009223"/>
    </source>
</evidence>
<dbReference type="AlphaFoldDB" id="A0AAV8UT52"/>
<accession>A0AAV8UT52</accession>
<feature type="region of interest" description="Disordered" evidence="4">
    <location>
        <begin position="48"/>
        <end position="142"/>
    </location>
</feature>
<organism evidence="7 8">
    <name type="scientific">Rhodosorus marinus</name>
    <dbReference type="NCBI Taxonomy" id="101924"/>
    <lineage>
        <taxon>Eukaryota</taxon>
        <taxon>Rhodophyta</taxon>
        <taxon>Stylonematophyceae</taxon>
        <taxon>Stylonematales</taxon>
        <taxon>Stylonemataceae</taxon>
        <taxon>Rhodosorus</taxon>
    </lineage>
</organism>
<feature type="region of interest" description="Disordered" evidence="4">
    <location>
        <begin position="1"/>
        <end position="35"/>
    </location>
</feature>
<dbReference type="PANTHER" id="PTHR12933:SF0">
    <property type="entry name" value="U3 SMALL NUCLEOLAR RNA-ASSOCIATED PROTEIN 25 HOMOLOG"/>
    <property type="match status" value="1"/>
</dbReference>
<feature type="compositionally biased region" description="Acidic residues" evidence="4">
    <location>
        <begin position="51"/>
        <end position="64"/>
    </location>
</feature>
<dbReference type="GO" id="GO:0019843">
    <property type="term" value="F:rRNA binding"/>
    <property type="evidence" value="ECO:0007669"/>
    <property type="project" value="TreeGrafter"/>
</dbReference>
<dbReference type="InterPro" id="IPR053939">
    <property type="entry name" value="UTP25_C"/>
</dbReference>
<protein>
    <recommendedName>
        <fullName evidence="9">U3 small nucleolar RNA-associated protein 25</fullName>
    </recommendedName>
</protein>
<feature type="domain" description="UTP25 C-terminal" evidence="5">
    <location>
        <begin position="549"/>
        <end position="731"/>
    </location>
</feature>
<comment type="subcellular location">
    <subcellularLocation>
        <location evidence="1">Nucleus</location>
        <location evidence="1">Nucleolus</location>
    </subcellularLocation>
</comment>
<sequence length="734" mass="83610">MGKRSQGGGRGRGKGRGKRRKKGSPERLLRSELRRSKTLDRVAVASVENIANEEDEQDIYDEVEAGSSQGEDAYGSLVGILGNSGFETAKESPGSSDRESFEDSAGEGDNCEEGFSDEEDDPDLNEKEAEEEPSLEINPSDGAKALDAEHDLLEPVLDKKTREKVQKNDQKWEKQCELGTRLRYQFRRSHAQCPAPKSLEVFSEIGQTGISLRMKTQYEHWMGTTSLSESAGAFAASVSSYRDVLWTVKTEPEEMHELEQVLASWVVSHVLRARTRVLRHSAQLRASKQQDTDSADVQHQNGHEDPSSRVQDQGFTRCRALIILPYRSSAYKFVTSLCELTVPPTDGSEKSQIVNKKRFKESFGSVEEEEDEETKRKKPDDYWELFSGNTDDDFLLGIQMGRRTVRLFSSYYASDVIVGSPVGIRRQIESEVAEASEDTKEEASRAASDFLSSVEMLVVDGVRSLSMQNWDHLNFLFKNLNNMPGRIRDTDFSRVRPYFLDDLMKMYRQTIFLAEYTTPRLLSLFRSCLNHSGKLWIRDLSLVGTNSRILQRTKQVFNLIPGTSLAVESATNRFDFFVKNTLPHLRESVSSGVLIFVSNYFDYVRLRNHFVKLRKDSSSFRFAGVSEYSKGPEITRSRSRFYHSQVDYLIVSERFHFFFRYRLRGAKMILFYSLPENDHFYPEFVNMLETGSGSPCTVLSLYDSYDLFALARVVGEKRAALMTKKGAKSVYLMY</sequence>
<evidence type="ECO:0008006" key="9">
    <source>
        <dbReference type="Google" id="ProtNLM"/>
    </source>
</evidence>
<reference evidence="7 8" key="1">
    <citation type="journal article" date="2023" name="Nat. Commun.">
        <title>Origin of minicircular mitochondrial genomes in red algae.</title>
        <authorList>
            <person name="Lee Y."/>
            <person name="Cho C.H."/>
            <person name="Lee Y.M."/>
            <person name="Park S.I."/>
            <person name="Yang J.H."/>
            <person name="West J.A."/>
            <person name="Bhattacharya D."/>
            <person name="Yoon H.S."/>
        </authorList>
    </citation>
    <scope>NUCLEOTIDE SEQUENCE [LARGE SCALE GENOMIC DNA]</scope>
    <source>
        <strain evidence="7 8">CCMP1338</strain>
        <tissue evidence="7">Whole cell</tissue>
    </source>
</reference>
<feature type="region of interest" description="Disordered" evidence="4">
    <location>
        <begin position="282"/>
        <end position="311"/>
    </location>
</feature>
<evidence type="ECO:0000256" key="4">
    <source>
        <dbReference type="SAM" id="MobiDB-lite"/>
    </source>
</evidence>
<comment type="similarity">
    <text evidence="2">Belongs to the UTP25 family.</text>
</comment>
<comment type="caution">
    <text evidence="7">The sequence shown here is derived from an EMBL/GenBank/DDBJ whole genome shotgun (WGS) entry which is preliminary data.</text>
</comment>
<dbReference type="InterPro" id="IPR053940">
    <property type="entry name" value="UTP25_NTPase-like"/>
</dbReference>
<keyword evidence="3" id="KW-0539">Nucleus</keyword>
<evidence type="ECO:0000313" key="8">
    <source>
        <dbReference type="Proteomes" id="UP001157974"/>
    </source>
</evidence>
<evidence type="ECO:0000259" key="6">
    <source>
        <dbReference type="Pfam" id="PF22916"/>
    </source>
</evidence>
<dbReference type="GO" id="GO:0000462">
    <property type="term" value="P:maturation of SSU-rRNA from tricistronic rRNA transcript (SSU-rRNA, 5.8S rRNA, LSU-rRNA)"/>
    <property type="evidence" value="ECO:0007669"/>
    <property type="project" value="TreeGrafter"/>
</dbReference>
<gene>
    <name evidence="7" type="ORF">NDN08_002241</name>
</gene>
<dbReference type="Pfam" id="PF22916">
    <property type="entry name" value="UTP25_NTPase-like"/>
    <property type="match status" value="1"/>
</dbReference>
<dbReference type="GO" id="GO:0034511">
    <property type="term" value="F:U3 snoRNA binding"/>
    <property type="evidence" value="ECO:0007669"/>
    <property type="project" value="InterPro"/>
</dbReference>
<dbReference type="InterPro" id="IPR010678">
    <property type="entry name" value="UTP25"/>
</dbReference>
<feature type="compositionally biased region" description="Acidic residues" evidence="4">
    <location>
        <begin position="102"/>
        <end position="134"/>
    </location>
</feature>
<proteinExistence type="inferred from homology"/>
<keyword evidence="8" id="KW-1185">Reference proteome</keyword>
<dbReference type="Proteomes" id="UP001157974">
    <property type="component" value="Unassembled WGS sequence"/>
</dbReference>
<evidence type="ECO:0000259" key="5">
    <source>
        <dbReference type="Pfam" id="PF06862"/>
    </source>
</evidence>
<feature type="domain" description="UTP25 NTP hydrolase-like" evidence="6">
    <location>
        <begin position="241"/>
        <end position="534"/>
    </location>
</feature>
<dbReference type="Pfam" id="PF06862">
    <property type="entry name" value="Utp25_C"/>
    <property type="match status" value="1"/>
</dbReference>
<evidence type="ECO:0000313" key="7">
    <source>
        <dbReference type="EMBL" id="KAJ8905736.1"/>
    </source>
</evidence>
<feature type="compositionally biased region" description="Basic and acidic residues" evidence="4">
    <location>
        <begin position="23"/>
        <end position="35"/>
    </location>
</feature>
<name>A0AAV8UT52_9RHOD</name>
<dbReference type="GO" id="GO:0032040">
    <property type="term" value="C:small-subunit processome"/>
    <property type="evidence" value="ECO:0007669"/>
    <property type="project" value="TreeGrafter"/>
</dbReference>
<dbReference type="PANTHER" id="PTHR12933">
    <property type="entry name" value="ORF PROTEIN-RELATED"/>
    <property type="match status" value="1"/>
</dbReference>